<name>A0A0A9HFP7_ARUDO</name>
<organism evidence="1">
    <name type="scientific">Arundo donax</name>
    <name type="common">Giant reed</name>
    <name type="synonym">Donax arundinaceus</name>
    <dbReference type="NCBI Taxonomy" id="35708"/>
    <lineage>
        <taxon>Eukaryota</taxon>
        <taxon>Viridiplantae</taxon>
        <taxon>Streptophyta</taxon>
        <taxon>Embryophyta</taxon>
        <taxon>Tracheophyta</taxon>
        <taxon>Spermatophyta</taxon>
        <taxon>Magnoliopsida</taxon>
        <taxon>Liliopsida</taxon>
        <taxon>Poales</taxon>
        <taxon>Poaceae</taxon>
        <taxon>PACMAD clade</taxon>
        <taxon>Arundinoideae</taxon>
        <taxon>Arundineae</taxon>
        <taxon>Arundo</taxon>
    </lineage>
</organism>
<evidence type="ECO:0000313" key="1">
    <source>
        <dbReference type="EMBL" id="JAE35572.1"/>
    </source>
</evidence>
<dbReference type="AlphaFoldDB" id="A0A0A9HFP7"/>
<proteinExistence type="predicted"/>
<dbReference type="EMBL" id="GBRH01162324">
    <property type="protein sequence ID" value="JAE35572.1"/>
    <property type="molecule type" value="Transcribed_RNA"/>
</dbReference>
<sequence>MACNSRPVGTRLSVLEQGSHGARRRRWEEDRLRSCSNCLGLSHLARLRQAANSSVIGSCHTKELGNSNINLQFQLAYTIVSTTFKLLWHKNGLLSKDVLLTQR</sequence>
<protein>
    <submittedName>
        <fullName evidence="1">Uncharacterized protein</fullName>
    </submittedName>
</protein>
<reference evidence="1" key="2">
    <citation type="journal article" date="2015" name="Data Brief">
        <title>Shoot transcriptome of the giant reed, Arundo donax.</title>
        <authorList>
            <person name="Barrero R.A."/>
            <person name="Guerrero F.D."/>
            <person name="Moolhuijzen P."/>
            <person name="Goolsby J.A."/>
            <person name="Tidwell J."/>
            <person name="Bellgard S.E."/>
            <person name="Bellgard M.I."/>
        </authorList>
    </citation>
    <scope>NUCLEOTIDE SEQUENCE</scope>
    <source>
        <tissue evidence="1">Shoot tissue taken approximately 20 cm above the soil surface</tissue>
    </source>
</reference>
<reference evidence="1" key="1">
    <citation type="submission" date="2014-09" db="EMBL/GenBank/DDBJ databases">
        <authorList>
            <person name="Magalhaes I.L.F."/>
            <person name="Oliveira U."/>
            <person name="Santos F.R."/>
            <person name="Vidigal T.H.D.A."/>
            <person name="Brescovit A.D."/>
            <person name="Santos A.J."/>
        </authorList>
    </citation>
    <scope>NUCLEOTIDE SEQUENCE</scope>
    <source>
        <tissue evidence="1">Shoot tissue taken approximately 20 cm above the soil surface</tissue>
    </source>
</reference>
<accession>A0A0A9HFP7</accession>